<feature type="domain" description="Ubiquitin-activating enzyme E1 C-terminal" evidence="2">
    <location>
        <begin position="24"/>
        <end position="102"/>
    </location>
</feature>
<dbReference type="STRING" id="7868.ENSCMIP00000004990"/>
<dbReference type="AlphaFoldDB" id="A0A4W3GPU2"/>
<accession>A0A4W3GPU2</accession>
<dbReference type="InterPro" id="IPR035985">
    <property type="entry name" value="Ubiquitin-activating_enz"/>
</dbReference>
<dbReference type="Ensembl" id="ENSCMIT00000005172.1">
    <property type="protein sequence ID" value="ENSCMIP00000004990.1"/>
    <property type="gene ID" value="ENSCMIG00000002957.1"/>
</dbReference>
<feature type="region of interest" description="Disordered" evidence="1">
    <location>
        <begin position="91"/>
        <end position="110"/>
    </location>
</feature>
<dbReference type="GO" id="GO:0008641">
    <property type="term" value="F:ubiquitin-like modifier activating enzyme activity"/>
    <property type="evidence" value="ECO:0007669"/>
    <property type="project" value="InterPro"/>
</dbReference>
<proteinExistence type="predicted"/>
<name>A0A4W3GPU2_CALMI</name>
<evidence type="ECO:0000256" key="1">
    <source>
        <dbReference type="SAM" id="MobiDB-lite"/>
    </source>
</evidence>
<dbReference type="GeneTree" id="ENSGT00940000165405"/>
<sequence>AAVVGLVCLELYKVAFGHKKLESFKNGFMNLALPFFAFSEPIAAPKHTYYDTEWTLWDRFEVTGVKPSGEEMTLKQFLDYFKVSERFTRSCPVRGSNPGPSGSRGEGSNP</sequence>
<reference evidence="4" key="3">
    <citation type="journal article" date="2014" name="Nature">
        <title>Elephant shark genome provides unique insights into gnathostome evolution.</title>
        <authorList>
            <consortium name="International Elephant Shark Genome Sequencing Consortium"/>
            <person name="Venkatesh B."/>
            <person name="Lee A.P."/>
            <person name="Ravi V."/>
            <person name="Maurya A.K."/>
            <person name="Lian M.M."/>
            <person name="Swann J.B."/>
            <person name="Ohta Y."/>
            <person name="Flajnik M.F."/>
            <person name="Sutoh Y."/>
            <person name="Kasahara M."/>
            <person name="Hoon S."/>
            <person name="Gangu V."/>
            <person name="Roy S.W."/>
            <person name="Irimia M."/>
            <person name="Korzh V."/>
            <person name="Kondrychyn I."/>
            <person name="Lim Z.W."/>
            <person name="Tay B.H."/>
            <person name="Tohari S."/>
            <person name="Kong K.W."/>
            <person name="Ho S."/>
            <person name="Lorente-Galdos B."/>
            <person name="Quilez J."/>
            <person name="Marques-Bonet T."/>
            <person name="Raney B.J."/>
            <person name="Ingham P.W."/>
            <person name="Tay A."/>
            <person name="Hillier L.W."/>
            <person name="Minx P."/>
            <person name="Boehm T."/>
            <person name="Wilson R.K."/>
            <person name="Brenner S."/>
            <person name="Warren W.C."/>
        </authorList>
    </citation>
    <scope>NUCLEOTIDE SEQUENCE [LARGE SCALE GENOMIC DNA]</scope>
</reference>
<dbReference type="InterPro" id="IPR018965">
    <property type="entry name" value="Ub-activating_enz_E1_C"/>
</dbReference>
<reference evidence="3" key="5">
    <citation type="submission" date="2025-09" db="UniProtKB">
        <authorList>
            <consortium name="Ensembl"/>
        </authorList>
    </citation>
    <scope>IDENTIFICATION</scope>
</reference>
<dbReference type="Proteomes" id="UP000314986">
    <property type="component" value="Unassembled WGS sequence"/>
</dbReference>
<organism evidence="3 4">
    <name type="scientific">Callorhinchus milii</name>
    <name type="common">Ghost shark</name>
    <dbReference type="NCBI Taxonomy" id="7868"/>
    <lineage>
        <taxon>Eukaryota</taxon>
        <taxon>Metazoa</taxon>
        <taxon>Chordata</taxon>
        <taxon>Craniata</taxon>
        <taxon>Vertebrata</taxon>
        <taxon>Chondrichthyes</taxon>
        <taxon>Holocephali</taxon>
        <taxon>Chimaeriformes</taxon>
        <taxon>Callorhinchidae</taxon>
        <taxon>Callorhinchus</taxon>
    </lineage>
</organism>
<reference evidence="4" key="1">
    <citation type="journal article" date="2006" name="Science">
        <title>Ancient noncoding elements conserved in the human genome.</title>
        <authorList>
            <person name="Venkatesh B."/>
            <person name="Kirkness E.F."/>
            <person name="Loh Y.H."/>
            <person name="Halpern A.L."/>
            <person name="Lee A.P."/>
            <person name="Johnson J."/>
            <person name="Dandona N."/>
            <person name="Viswanathan L.D."/>
            <person name="Tay A."/>
            <person name="Venter J.C."/>
            <person name="Strausberg R.L."/>
            <person name="Brenner S."/>
        </authorList>
    </citation>
    <scope>NUCLEOTIDE SEQUENCE [LARGE SCALE GENOMIC DNA]</scope>
</reference>
<reference evidence="4" key="2">
    <citation type="journal article" date="2007" name="PLoS Biol.">
        <title>Survey sequencing and comparative analysis of the elephant shark (Callorhinchus milii) genome.</title>
        <authorList>
            <person name="Venkatesh B."/>
            <person name="Kirkness E.F."/>
            <person name="Loh Y.H."/>
            <person name="Halpern A.L."/>
            <person name="Lee A.P."/>
            <person name="Johnson J."/>
            <person name="Dandona N."/>
            <person name="Viswanathan L.D."/>
            <person name="Tay A."/>
            <person name="Venter J.C."/>
            <person name="Strausberg R.L."/>
            <person name="Brenner S."/>
        </authorList>
    </citation>
    <scope>NUCLEOTIDE SEQUENCE [LARGE SCALE GENOMIC DNA]</scope>
</reference>
<dbReference type="InParanoid" id="A0A4W3GPU2"/>
<dbReference type="Gene3D" id="3.40.50.720">
    <property type="entry name" value="NAD(P)-binding Rossmann-like Domain"/>
    <property type="match status" value="1"/>
</dbReference>
<evidence type="ECO:0000313" key="3">
    <source>
        <dbReference type="Ensembl" id="ENSCMIP00000004990.1"/>
    </source>
</evidence>
<keyword evidence="4" id="KW-1185">Reference proteome</keyword>
<dbReference type="SMART" id="SM00985">
    <property type="entry name" value="UBA_e1_C"/>
    <property type="match status" value="1"/>
</dbReference>
<evidence type="ECO:0000313" key="4">
    <source>
        <dbReference type="Proteomes" id="UP000314986"/>
    </source>
</evidence>
<reference evidence="3" key="4">
    <citation type="submission" date="2025-08" db="UniProtKB">
        <authorList>
            <consortium name="Ensembl"/>
        </authorList>
    </citation>
    <scope>IDENTIFICATION</scope>
</reference>
<dbReference type="SUPFAM" id="SSF69572">
    <property type="entry name" value="Activating enzymes of the ubiquitin-like proteins"/>
    <property type="match status" value="1"/>
</dbReference>
<feature type="compositionally biased region" description="Low complexity" evidence="1">
    <location>
        <begin position="92"/>
        <end position="110"/>
    </location>
</feature>
<protein>
    <submittedName>
        <fullName evidence="3">Ubiquitin-like modifier-activating enzyme 1</fullName>
    </submittedName>
</protein>
<evidence type="ECO:0000259" key="2">
    <source>
        <dbReference type="SMART" id="SM00985"/>
    </source>
</evidence>